<accession>K8XGM6</accession>
<dbReference type="InterPro" id="IPR002575">
    <property type="entry name" value="Aminoglycoside_PTrfase"/>
</dbReference>
<dbReference type="AlphaFoldDB" id="K8XGM6"/>
<reference evidence="2 3" key="1">
    <citation type="journal article" date="2013" name="Genome Announc.">
        <title>Draft Genome Sequence of Rhodococcus opacus Strain M213 Shows a Diverse Catabolic Potential.</title>
        <authorList>
            <person name="Pathak A."/>
            <person name="Green S.J."/>
            <person name="Ogram A."/>
            <person name="Chauhan A."/>
        </authorList>
    </citation>
    <scope>NUCLEOTIDE SEQUENCE [LARGE SCALE GENOMIC DNA]</scope>
    <source>
        <strain evidence="2 3">M213</strain>
    </source>
</reference>
<dbReference type="InterPro" id="IPR011009">
    <property type="entry name" value="Kinase-like_dom_sf"/>
</dbReference>
<proteinExistence type="predicted"/>
<dbReference type="InterPro" id="IPR041726">
    <property type="entry name" value="ACAD10_11_N"/>
</dbReference>
<keyword evidence="2" id="KW-0808">Transferase</keyword>
<name>K8XGM6_RHOOP</name>
<feature type="domain" description="Aminoglycoside phosphotransferase" evidence="1">
    <location>
        <begin position="40"/>
        <end position="238"/>
    </location>
</feature>
<dbReference type="PANTHER" id="PTHR21310:SF40">
    <property type="entry name" value="AMINOGLYCOSIDE PHOSPHOTRANSFERASE DOMAIN-CONTAINING PROTEIN-RELATED"/>
    <property type="match status" value="1"/>
</dbReference>
<dbReference type="SUPFAM" id="SSF56112">
    <property type="entry name" value="Protein kinase-like (PK-like)"/>
    <property type="match status" value="1"/>
</dbReference>
<protein>
    <submittedName>
        <fullName evidence="2">Phosphotransferase</fullName>
    </submittedName>
</protein>
<dbReference type="CDD" id="cd05154">
    <property type="entry name" value="ACAD10_11_N-like"/>
    <property type="match status" value="1"/>
</dbReference>
<evidence type="ECO:0000313" key="3">
    <source>
        <dbReference type="Proteomes" id="UP000005951"/>
    </source>
</evidence>
<sequence>MRPDADLQEIRRRLIESGDLDESAALSLRSTIDSRLGRGYSIDGGGQHWVLHRADDDHDGIETELSVQVALGGAAVVPVPDIVQRGTGASRYYLARRVAGTVLRTDIDLDAVPVPLRNALGYQFVDSLTSVHGVDLTGTGLDRLCADEPSLEVHLAQVHESLERAGITARPDLRELFDSLAATIPRSGRSVLRHGDYQLRNVVWQLADAVRVSAVLDWRHATVGDPFVDLGVAQVFWSGLHGVRNRLFGCPSAHRGYPSFEQLVERYSERSGFRISSTEMSWYYAFGFLVVAARICGSGRPSSPTGTVGHVGMEAVITPLVTRGIAAIEGNILSTASCR</sequence>
<dbReference type="GO" id="GO:0016740">
    <property type="term" value="F:transferase activity"/>
    <property type="evidence" value="ECO:0007669"/>
    <property type="project" value="UniProtKB-KW"/>
</dbReference>
<dbReference type="InterPro" id="IPR051678">
    <property type="entry name" value="AGP_Transferase"/>
</dbReference>
<dbReference type="Pfam" id="PF01636">
    <property type="entry name" value="APH"/>
    <property type="match status" value="1"/>
</dbReference>
<comment type="caution">
    <text evidence="2">The sequence shown here is derived from an EMBL/GenBank/DDBJ whole genome shotgun (WGS) entry which is preliminary data.</text>
</comment>
<dbReference type="Proteomes" id="UP000005951">
    <property type="component" value="Unassembled WGS sequence"/>
</dbReference>
<evidence type="ECO:0000313" key="2">
    <source>
        <dbReference type="EMBL" id="EKT76290.1"/>
    </source>
</evidence>
<dbReference type="PANTHER" id="PTHR21310">
    <property type="entry name" value="AMINOGLYCOSIDE PHOSPHOTRANSFERASE-RELATED-RELATED"/>
    <property type="match status" value="1"/>
</dbReference>
<dbReference type="Gene3D" id="3.90.1200.10">
    <property type="match status" value="1"/>
</dbReference>
<evidence type="ECO:0000259" key="1">
    <source>
        <dbReference type="Pfam" id="PF01636"/>
    </source>
</evidence>
<organism evidence="2 3">
    <name type="scientific">Rhodococcus opacus M213</name>
    <dbReference type="NCBI Taxonomy" id="1129896"/>
    <lineage>
        <taxon>Bacteria</taxon>
        <taxon>Bacillati</taxon>
        <taxon>Actinomycetota</taxon>
        <taxon>Actinomycetes</taxon>
        <taxon>Mycobacteriales</taxon>
        <taxon>Nocardiaceae</taxon>
        <taxon>Rhodococcus</taxon>
    </lineage>
</organism>
<gene>
    <name evidence="2" type="ORF">WSS_A43505</name>
</gene>
<dbReference type="EMBL" id="AJYC02000379">
    <property type="protein sequence ID" value="EKT76290.1"/>
    <property type="molecule type" value="Genomic_DNA"/>
</dbReference>